<evidence type="ECO:0000256" key="1">
    <source>
        <dbReference type="SAM" id="Phobius"/>
    </source>
</evidence>
<dbReference type="Proteomes" id="UP000027222">
    <property type="component" value="Unassembled WGS sequence"/>
</dbReference>
<evidence type="ECO:0000313" key="2">
    <source>
        <dbReference type="EMBL" id="KDR65774.1"/>
    </source>
</evidence>
<sequence length="101" mass="12477">MCQWCLLQLSIRFLRIWPRFLYYCILWWPMYLKLQCIGRLWSIRCCGKSYMSTERLLQSVRLLRYYRGVLRLWMPIVLQSSCARVLWRQPSDGTTQTYWLL</sequence>
<dbReference type="EMBL" id="KL142433">
    <property type="protein sequence ID" value="KDR65774.1"/>
    <property type="molecule type" value="Genomic_DNA"/>
</dbReference>
<name>A0A067SDD5_GALM3</name>
<organism evidence="2 3">
    <name type="scientific">Galerina marginata (strain CBS 339.88)</name>
    <dbReference type="NCBI Taxonomy" id="685588"/>
    <lineage>
        <taxon>Eukaryota</taxon>
        <taxon>Fungi</taxon>
        <taxon>Dikarya</taxon>
        <taxon>Basidiomycota</taxon>
        <taxon>Agaricomycotina</taxon>
        <taxon>Agaricomycetes</taxon>
        <taxon>Agaricomycetidae</taxon>
        <taxon>Agaricales</taxon>
        <taxon>Agaricineae</taxon>
        <taxon>Strophariaceae</taxon>
        <taxon>Galerina</taxon>
    </lineage>
</organism>
<feature type="transmembrane region" description="Helical" evidence="1">
    <location>
        <begin position="20"/>
        <end position="41"/>
    </location>
</feature>
<keyword evidence="1" id="KW-1133">Transmembrane helix</keyword>
<dbReference type="HOGENOM" id="CLU_2291920_0_0_1"/>
<keyword evidence="3" id="KW-1185">Reference proteome</keyword>
<keyword evidence="1" id="KW-0812">Transmembrane</keyword>
<protein>
    <submittedName>
        <fullName evidence="2">Uncharacterized protein</fullName>
    </submittedName>
</protein>
<gene>
    <name evidence="2" type="ORF">GALMADRAFT_1218943</name>
</gene>
<proteinExistence type="predicted"/>
<dbReference type="AlphaFoldDB" id="A0A067SDD5"/>
<accession>A0A067SDD5</accession>
<evidence type="ECO:0000313" key="3">
    <source>
        <dbReference type="Proteomes" id="UP000027222"/>
    </source>
</evidence>
<reference evidence="3" key="1">
    <citation type="journal article" date="2014" name="Proc. Natl. Acad. Sci. U.S.A.">
        <title>Extensive sampling of basidiomycete genomes demonstrates inadequacy of the white-rot/brown-rot paradigm for wood decay fungi.</title>
        <authorList>
            <person name="Riley R."/>
            <person name="Salamov A.A."/>
            <person name="Brown D.W."/>
            <person name="Nagy L.G."/>
            <person name="Floudas D."/>
            <person name="Held B.W."/>
            <person name="Levasseur A."/>
            <person name="Lombard V."/>
            <person name="Morin E."/>
            <person name="Otillar R."/>
            <person name="Lindquist E.A."/>
            <person name="Sun H."/>
            <person name="LaButti K.M."/>
            <person name="Schmutz J."/>
            <person name="Jabbour D."/>
            <person name="Luo H."/>
            <person name="Baker S.E."/>
            <person name="Pisabarro A.G."/>
            <person name="Walton J.D."/>
            <person name="Blanchette R.A."/>
            <person name="Henrissat B."/>
            <person name="Martin F."/>
            <person name="Cullen D."/>
            <person name="Hibbett D.S."/>
            <person name="Grigoriev I.V."/>
        </authorList>
    </citation>
    <scope>NUCLEOTIDE SEQUENCE [LARGE SCALE GENOMIC DNA]</scope>
    <source>
        <strain evidence="3">CBS 339.88</strain>
    </source>
</reference>
<keyword evidence="1" id="KW-0472">Membrane</keyword>